<dbReference type="PANTHER" id="PTHR43481">
    <property type="entry name" value="FRUCTOSE-1-PHOSPHATE PHOSPHATASE"/>
    <property type="match status" value="1"/>
</dbReference>
<dbReference type="NCBIfam" id="TIGR01509">
    <property type="entry name" value="HAD-SF-IA-v3"/>
    <property type="match status" value="1"/>
</dbReference>
<reference evidence="1 2" key="1">
    <citation type="submission" date="2020-08" db="EMBL/GenBank/DDBJ databases">
        <title>Sequencing the genomes of 1000 actinobacteria strains.</title>
        <authorList>
            <person name="Klenk H.-P."/>
        </authorList>
    </citation>
    <scope>NUCLEOTIDE SEQUENCE [LARGE SCALE GENOMIC DNA]</scope>
    <source>
        <strain evidence="1 2">DSM 45859</strain>
    </source>
</reference>
<dbReference type="AlphaFoldDB" id="A0A840IQF9"/>
<name>A0A840IQF9_9PSEU</name>
<dbReference type="Gene3D" id="1.10.150.240">
    <property type="entry name" value="Putative phosphatase, domain 2"/>
    <property type="match status" value="1"/>
</dbReference>
<gene>
    <name evidence="1" type="ORF">BJY18_001112</name>
</gene>
<proteinExistence type="predicted"/>
<dbReference type="Proteomes" id="UP000581769">
    <property type="component" value="Unassembled WGS sequence"/>
</dbReference>
<protein>
    <submittedName>
        <fullName evidence="1">HAD superfamily hydrolase (TIGR01509 family)</fullName>
    </submittedName>
</protein>
<evidence type="ECO:0000313" key="1">
    <source>
        <dbReference type="EMBL" id="MBB4683627.1"/>
    </source>
</evidence>
<dbReference type="CDD" id="cd07505">
    <property type="entry name" value="HAD_BPGM-like"/>
    <property type="match status" value="1"/>
</dbReference>
<dbReference type="InterPro" id="IPR036412">
    <property type="entry name" value="HAD-like_sf"/>
</dbReference>
<dbReference type="InterPro" id="IPR023214">
    <property type="entry name" value="HAD_sf"/>
</dbReference>
<dbReference type="SFLD" id="SFLDS00003">
    <property type="entry name" value="Haloacid_Dehalogenase"/>
    <property type="match status" value="1"/>
</dbReference>
<keyword evidence="2" id="KW-1185">Reference proteome</keyword>
<dbReference type="SUPFAM" id="SSF56784">
    <property type="entry name" value="HAD-like"/>
    <property type="match status" value="1"/>
</dbReference>
<dbReference type="InterPro" id="IPR051806">
    <property type="entry name" value="HAD-like_SPP"/>
</dbReference>
<organism evidence="1 2">
    <name type="scientific">Amycolatopsis jiangsuensis</name>
    <dbReference type="NCBI Taxonomy" id="1181879"/>
    <lineage>
        <taxon>Bacteria</taxon>
        <taxon>Bacillati</taxon>
        <taxon>Actinomycetota</taxon>
        <taxon>Actinomycetes</taxon>
        <taxon>Pseudonocardiales</taxon>
        <taxon>Pseudonocardiaceae</taxon>
        <taxon>Amycolatopsis</taxon>
    </lineage>
</organism>
<dbReference type="Pfam" id="PF00702">
    <property type="entry name" value="Hydrolase"/>
    <property type="match status" value="1"/>
</dbReference>
<dbReference type="InterPro" id="IPR023198">
    <property type="entry name" value="PGP-like_dom2"/>
</dbReference>
<dbReference type="Gene3D" id="3.40.50.1000">
    <property type="entry name" value="HAD superfamily/HAD-like"/>
    <property type="match status" value="1"/>
</dbReference>
<dbReference type="SFLD" id="SFLDG01129">
    <property type="entry name" value="C1.5:_HAD__Beta-PGM__Phosphata"/>
    <property type="match status" value="1"/>
</dbReference>
<dbReference type="EMBL" id="JACHMG010000001">
    <property type="protein sequence ID" value="MBB4683627.1"/>
    <property type="molecule type" value="Genomic_DNA"/>
</dbReference>
<evidence type="ECO:0000313" key="2">
    <source>
        <dbReference type="Proteomes" id="UP000581769"/>
    </source>
</evidence>
<dbReference type="InterPro" id="IPR006439">
    <property type="entry name" value="HAD-SF_hydro_IA"/>
</dbReference>
<keyword evidence="1" id="KW-0378">Hydrolase</keyword>
<comment type="caution">
    <text evidence="1">The sequence shown here is derived from an EMBL/GenBank/DDBJ whole genome shotgun (WGS) entry which is preliminary data.</text>
</comment>
<sequence length="228" mass="23933">MTAPSSPDGLEAVLWDMDGTLVDSEKLWDVALYEAAEMLGGTLSEQTRLTLVGSNMDATATVLLGETGRPVTDQSVAETGEWIRRRTAGLFDGALPWRPGAREALAAVRAAGLRSALVTSTERALTELALNSIGRDFFDVTVCGDEVGGENKPLPRPYRQAAELLGVPTARCVAVEDSPPGAEAAERAGCAVLVVPNDVDVPPGPRRVFRESLAGVDVPALAALLAQV</sequence>
<dbReference type="GO" id="GO:0050308">
    <property type="term" value="F:sugar-phosphatase activity"/>
    <property type="evidence" value="ECO:0007669"/>
    <property type="project" value="TreeGrafter"/>
</dbReference>
<accession>A0A840IQF9</accession>
<dbReference type="RefSeq" id="WP_184778234.1">
    <property type="nucleotide sequence ID" value="NZ_JACHMG010000001.1"/>
</dbReference>
<dbReference type="PANTHER" id="PTHR43481:SF4">
    <property type="entry name" value="GLYCEROL-1-PHOSPHATE PHOSPHOHYDROLASE 1-RELATED"/>
    <property type="match status" value="1"/>
</dbReference>